<comment type="caution">
    <text evidence="3">The sequence shown here is derived from an EMBL/GenBank/DDBJ whole genome shotgun (WGS) entry which is preliminary data.</text>
</comment>
<organism evidence="3 4">
    <name type="scientific">Brachionus calyciflorus</name>
    <dbReference type="NCBI Taxonomy" id="104777"/>
    <lineage>
        <taxon>Eukaryota</taxon>
        <taxon>Metazoa</taxon>
        <taxon>Spiralia</taxon>
        <taxon>Gnathifera</taxon>
        <taxon>Rotifera</taxon>
        <taxon>Eurotatoria</taxon>
        <taxon>Monogononta</taxon>
        <taxon>Pseudotrocha</taxon>
        <taxon>Ploima</taxon>
        <taxon>Brachionidae</taxon>
        <taxon>Brachionus</taxon>
    </lineage>
</organism>
<dbReference type="InterPro" id="IPR036305">
    <property type="entry name" value="RGS_sf"/>
</dbReference>
<dbReference type="SUPFAM" id="SSF48097">
    <property type="entry name" value="Regulator of G-protein signaling, RGS"/>
    <property type="match status" value="1"/>
</dbReference>
<dbReference type="InterPro" id="IPR044926">
    <property type="entry name" value="RGS_subdomain_2"/>
</dbReference>
<feature type="compositionally biased region" description="Basic and acidic residues" evidence="1">
    <location>
        <begin position="254"/>
        <end position="265"/>
    </location>
</feature>
<dbReference type="GO" id="GO:0005737">
    <property type="term" value="C:cytoplasm"/>
    <property type="evidence" value="ECO:0007669"/>
    <property type="project" value="TreeGrafter"/>
</dbReference>
<evidence type="ECO:0000313" key="3">
    <source>
        <dbReference type="EMBL" id="CAF0839419.1"/>
    </source>
</evidence>
<feature type="region of interest" description="Disordered" evidence="1">
    <location>
        <begin position="132"/>
        <end position="173"/>
    </location>
</feature>
<keyword evidence="4" id="KW-1185">Reference proteome</keyword>
<dbReference type="InterPro" id="IPR042651">
    <property type="entry name" value="Rgs22"/>
</dbReference>
<dbReference type="GO" id="GO:0001965">
    <property type="term" value="F:G-protein alpha-subunit binding"/>
    <property type="evidence" value="ECO:0007669"/>
    <property type="project" value="InterPro"/>
</dbReference>
<dbReference type="OrthoDB" id="10013157at2759"/>
<dbReference type="PANTHER" id="PTHR46583:SF2">
    <property type="entry name" value="RGS DOMAIN-CONTAINING PROTEIN"/>
    <property type="match status" value="1"/>
</dbReference>
<feature type="domain" description="RGS" evidence="2">
    <location>
        <begin position="355"/>
        <end position="462"/>
    </location>
</feature>
<name>A0A813VLU2_9BILA</name>
<dbReference type="Gene3D" id="1.10.167.10">
    <property type="entry name" value="Regulator of G-protein Signalling 4, domain 2"/>
    <property type="match status" value="1"/>
</dbReference>
<dbReference type="GO" id="GO:0009966">
    <property type="term" value="P:regulation of signal transduction"/>
    <property type="evidence" value="ECO:0007669"/>
    <property type="project" value="InterPro"/>
</dbReference>
<dbReference type="EMBL" id="CAJNOC010001146">
    <property type="protein sequence ID" value="CAF0839419.1"/>
    <property type="molecule type" value="Genomic_DNA"/>
</dbReference>
<dbReference type="Pfam" id="PF00615">
    <property type="entry name" value="RGS"/>
    <property type="match status" value="1"/>
</dbReference>
<feature type="region of interest" description="Disordered" evidence="1">
    <location>
        <begin position="245"/>
        <end position="265"/>
    </location>
</feature>
<proteinExistence type="predicted"/>
<sequence>MKGVDLSNYALEDLLAFDDIFLDYFNSFLKNQAFPQQIQYNRYLGIFEEIDASSNSIVVTDRLPRHLIINNSKSTASNHETNETDRSDPQNNSVFDWVRIERLPLFFRTDFFREFKLCKLLTRPLEEERSDSATSSQLIGGYSRQSPPISNSLSTDDPDQGSHNPVLFASPSNKDSNKITNLDEILNTFYSNSVEMDSSFQIDLPYLDRFNRALFQRPGSRALSVPSYFPFATMNRYSSSNLVMKSKKRTATSKSDKSEIKNDSEEPVLKKAENIIDLTKIQNENNDAVLNNDEVDGDGEEVYYDDEFDGENGDNTKNFDLKLDDNISFVGDFPENEEFIENVTLHASINQYKLKFLGSVNGMREFRDFLKKTSGFRLYKFWLDCEFYRDSMQDYDQIDNMATRNRLFRDINEKYVFAFAKKMHEKVSKNYFAGQGLNHSLFDRIQYDILRRLRSYWVPRFVLNKLKLKGKDFGNFPLPPLTPDYSRQSTYLTAPPSRKGFNIPIMRNNTNHQLNENQKRDSTEWINLSSDTFSNNILPWSFTCSKNERSNPFMNVHERSCSSEFI</sequence>
<dbReference type="PANTHER" id="PTHR46583">
    <property type="entry name" value="REGULATOR OF G-PROTEIN SIGNALING 22"/>
    <property type="match status" value="1"/>
</dbReference>
<dbReference type="AlphaFoldDB" id="A0A813VLU2"/>
<evidence type="ECO:0000313" key="4">
    <source>
        <dbReference type="Proteomes" id="UP000663879"/>
    </source>
</evidence>
<protein>
    <recommendedName>
        <fullName evidence="2">RGS domain-containing protein</fullName>
    </recommendedName>
</protein>
<dbReference type="Proteomes" id="UP000663879">
    <property type="component" value="Unassembled WGS sequence"/>
</dbReference>
<evidence type="ECO:0000256" key="1">
    <source>
        <dbReference type="SAM" id="MobiDB-lite"/>
    </source>
</evidence>
<feature type="compositionally biased region" description="Polar residues" evidence="1">
    <location>
        <begin position="132"/>
        <end position="155"/>
    </location>
</feature>
<dbReference type="PROSITE" id="PS50132">
    <property type="entry name" value="RGS"/>
    <property type="match status" value="1"/>
</dbReference>
<dbReference type="InterPro" id="IPR016137">
    <property type="entry name" value="RGS"/>
</dbReference>
<reference evidence="3" key="1">
    <citation type="submission" date="2021-02" db="EMBL/GenBank/DDBJ databases">
        <authorList>
            <person name="Nowell W R."/>
        </authorList>
    </citation>
    <scope>NUCLEOTIDE SEQUENCE</scope>
    <source>
        <strain evidence="3">Ploen Becks lab</strain>
    </source>
</reference>
<accession>A0A813VLU2</accession>
<evidence type="ECO:0000259" key="2">
    <source>
        <dbReference type="PROSITE" id="PS50132"/>
    </source>
</evidence>
<dbReference type="GO" id="GO:0005634">
    <property type="term" value="C:nucleus"/>
    <property type="evidence" value="ECO:0007669"/>
    <property type="project" value="TreeGrafter"/>
</dbReference>
<gene>
    <name evidence="3" type="ORF">OXX778_LOCUS8373</name>
</gene>